<dbReference type="Gene3D" id="1.10.10.60">
    <property type="entry name" value="Homeodomain-like"/>
    <property type="match status" value="1"/>
</dbReference>
<dbReference type="InterPro" id="IPR036271">
    <property type="entry name" value="Tet_transcr_reg_TetR-rel_C_sf"/>
</dbReference>
<dbReference type="GO" id="GO:0046677">
    <property type="term" value="P:response to antibiotic"/>
    <property type="evidence" value="ECO:0007669"/>
    <property type="project" value="InterPro"/>
</dbReference>
<dbReference type="InterPro" id="IPR003012">
    <property type="entry name" value="Tet_transcr_reg_TetR"/>
</dbReference>
<feature type="domain" description="Tetracycline repressor TetR C-terminal" evidence="5">
    <location>
        <begin position="47"/>
        <end position="180"/>
    </location>
</feature>
<dbReference type="SUPFAM" id="SSF48498">
    <property type="entry name" value="Tetracyclin repressor-like, C-terminal domain"/>
    <property type="match status" value="1"/>
</dbReference>
<dbReference type="PRINTS" id="PR00400">
    <property type="entry name" value="TETREPRESSOR"/>
</dbReference>
<dbReference type="Pfam" id="PF02909">
    <property type="entry name" value="TetR_C_1"/>
    <property type="match status" value="1"/>
</dbReference>
<accession>A0A9W6NSU5</accession>
<protein>
    <recommendedName>
        <fullName evidence="5">Tetracycline repressor TetR C-terminal domain-containing protein</fullName>
    </recommendedName>
</protein>
<organism evidence="6 7">
    <name type="scientific">Dactylosporangium matsuzakiense</name>
    <dbReference type="NCBI Taxonomy" id="53360"/>
    <lineage>
        <taxon>Bacteria</taxon>
        <taxon>Bacillati</taxon>
        <taxon>Actinomycetota</taxon>
        <taxon>Actinomycetes</taxon>
        <taxon>Micromonosporales</taxon>
        <taxon>Micromonosporaceae</taxon>
        <taxon>Dactylosporangium</taxon>
    </lineage>
</organism>
<dbReference type="EMBL" id="BSFP01000188">
    <property type="protein sequence ID" value="GLL08755.1"/>
    <property type="molecule type" value="Genomic_DNA"/>
</dbReference>
<keyword evidence="1" id="KW-0678">Repressor</keyword>
<dbReference type="RefSeq" id="WP_261964528.1">
    <property type="nucleotide sequence ID" value="NZ_BAAAXA010000001.1"/>
</dbReference>
<evidence type="ECO:0000313" key="6">
    <source>
        <dbReference type="EMBL" id="GLL08755.1"/>
    </source>
</evidence>
<gene>
    <name evidence="6" type="ORF">GCM10017581_105260</name>
</gene>
<reference evidence="6" key="2">
    <citation type="submission" date="2023-01" db="EMBL/GenBank/DDBJ databases">
        <authorList>
            <person name="Sun Q."/>
            <person name="Evtushenko L."/>
        </authorList>
    </citation>
    <scope>NUCLEOTIDE SEQUENCE</scope>
    <source>
        <strain evidence="6">VKM Ac-1321</strain>
    </source>
</reference>
<evidence type="ECO:0000256" key="3">
    <source>
        <dbReference type="ARBA" id="ARBA00023163"/>
    </source>
</evidence>
<dbReference type="AlphaFoldDB" id="A0A9W6NSU5"/>
<sequence>MKHHSLSDDAGCCSARTALYWHFRNKQELLDLMAQELQTSMQTSPPRSDESWPQWTARRARERRQLLLSRRDGARLVAGTRPGPAIAQQAEAELQPLVSAGFTPAHALRSITAIGHYVTGFVMEEQSARNRPQPDPPTSPGSAIQGTPTLAAAIREGGPPESTEAFEQGVAMLIDGMQALLQRTASREHQPEVR</sequence>
<keyword evidence="3" id="KW-0804">Transcription</keyword>
<proteinExistence type="predicted"/>
<reference evidence="6" key="1">
    <citation type="journal article" date="2014" name="Int. J. Syst. Evol. Microbiol.">
        <title>Complete genome sequence of Corynebacterium casei LMG S-19264T (=DSM 44701T), isolated from a smear-ripened cheese.</title>
        <authorList>
            <consortium name="US DOE Joint Genome Institute (JGI-PGF)"/>
            <person name="Walter F."/>
            <person name="Albersmeier A."/>
            <person name="Kalinowski J."/>
            <person name="Ruckert C."/>
        </authorList>
    </citation>
    <scope>NUCLEOTIDE SEQUENCE</scope>
    <source>
        <strain evidence="6">VKM Ac-1321</strain>
    </source>
</reference>
<evidence type="ECO:0000313" key="7">
    <source>
        <dbReference type="Proteomes" id="UP001143480"/>
    </source>
</evidence>
<keyword evidence="2" id="KW-0805">Transcription regulation</keyword>
<evidence type="ECO:0000256" key="2">
    <source>
        <dbReference type="ARBA" id="ARBA00023015"/>
    </source>
</evidence>
<dbReference type="InterPro" id="IPR004111">
    <property type="entry name" value="Repressor_TetR_C"/>
</dbReference>
<feature type="region of interest" description="Disordered" evidence="4">
    <location>
        <begin position="126"/>
        <end position="145"/>
    </location>
</feature>
<evidence type="ECO:0000256" key="1">
    <source>
        <dbReference type="ARBA" id="ARBA00022491"/>
    </source>
</evidence>
<evidence type="ECO:0000259" key="5">
    <source>
        <dbReference type="Pfam" id="PF02909"/>
    </source>
</evidence>
<dbReference type="Proteomes" id="UP001143480">
    <property type="component" value="Unassembled WGS sequence"/>
</dbReference>
<dbReference type="Gene3D" id="1.10.357.10">
    <property type="entry name" value="Tetracycline Repressor, domain 2"/>
    <property type="match status" value="1"/>
</dbReference>
<keyword evidence="7" id="KW-1185">Reference proteome</keyword>
<comment type="caution">
    <text evidence="6">The sequence shown here is derived from an EMBL/GenBank/DDBJ whole genome shotgun (WGS) entry which is preliminary data.</text>
</comment>
<evidence type="ECO:0000256" key="4">
    <source>
        <dbReference type="SAM" id="MobiDB-lite"/>
    </source>
</evidence>
<dbReference type="GO" id="GO:0045892">
    <property type="term" value="P:negative regulation of DNA-templated transcription"/>
    <property type="evidence" value="ECO:0007669"/>
    <property type="project" value="InterPro"/>
</dbReference>
<name>A0A9W6NSU5_9ACTN</name>